<name>A0AAN8SDF2_POLSC</name>
<feature type="region of interest" description="Disordered" evidence="1">
    <location>
        <begin position="1"/>
        <end position="20"/>
    </location>
</feature>
<dbReference type="AlphaFoldDB" id="A0AAN8SDF2"/>
<dbReference type="EMBL" id="JAWJWE010000001">
    <property type="protein sequence ID" value="KAK6643894.1"/>
    <property type="molecule type" value="Genomic_DNA"/>
</dbReference>
<gene>
    <name evidence="2" type="ORF">RUM43_000159</name>
</gene>
<organism evidence="2 3">
    <name type="scientific">Polyplax serrata</name>
    <name type="common">Common mouse louse</name>
    <dbReference type="NCBI Taxonomy" id="468196"/>
    <lineage>
        <taxon>Eukaryota</taxon>
        <taxon>Metazoa</taxon>
        <taxon>Ecdysozoa</taxon>
        <taxon>Arthropoda</taxon>
        <taxon>Hexapoda</taxon>
        <taxon>Insecta</taxon>
        <taxon>Pterygota</taxon>
        <taxon>Neoptera</taxon>
        <taxon>Paraneoptera</taxon>
        <taxon>Psocodea</taxon>
        <taxon>Troctomorpha</taxon>
        <taxon>Phthiraptera</taxon>
        <taxon>Anoplura</taxon>
        <taxon>Polyplacidae</taxon>
        <taxon>Polyplax</taxon>
    </lineage>
</organism>
<accession>A0AAN8SDF2</accession>
<feature type="compositionally biased region" description="Basic and acidic residues" evidence="1">
    <location>
        <begin position="1"/>
        <end position="14"/>
    </location>
</feature>
<comment type="caution">
    <text evidence="2">The sequence shown here is derived from an EMBL/GenBank/DDBJ whole genome shotgun (WGS) entry which is preliminary data.</text>
</comment>
<dbReference type="Proteomes" id="UP001372834">
    <property type="component" value="Unassembled WGS sequence"/>
</dbReference>
<evidence type="ECO:0000313" key="3">
    <source>
        <dbReference type="Proteomes" id="UP001372834"/>
    </source>
</evidence>
<evidence type="ECO:0000313" key="2">
    <source>
        <dbReference type="EMBL" id="KAK6643894.1"/>
    </source>
</evidence>
<evidence type="ECO:0000256" key="1">
    <source>
        <dbReference type="SAM" id="MobiDB-lite"/>
    </source>
</evidence>
<reference evidence="2 3" key="1">
    <citation type="submission" date="2023-10" db="EMBL/GenBank/DDBJ databases">
        <title>Genomes of two closely related lineages of the louse Polyplax serrata with different host specificities.</title>
        <authorList>
            <person name="Martinu J."/>
            <person name="Tarabai H."/>
            <person name="Stefka J."/>
            <person name="Hypsa V."/>
        </authorList>
    </citation>
    <scope>NUCLEOTIDE SEQUENCE [LARGE SCALE GENOMIC DNA]</scope>
    <source>
        <strain evidence="2">HR10_N</strain>
    </source>
</reference>
<proteinExistence type="predicted"/>
<sequence>MHETDDSEVEHEVTASKVANDYAEETTEKEIILDFLNVIKYDFTSEEYEESTSNTIYGKGQGVEGFYEALYQAQRTVGEDIVDEGALAGKIYQKEKAAINCTRDRVFDSGFIKPVWRHSEGPGKAEQRFEPVDQIHCTNCVVID</sequence>
<protein>
    <submittedName>
        <fullName evidence="2">Uncharacterized protein</fullName>
    </submittedName>
</protein>